<dbReference type="Gene3D" id="3.30.70.2220">
    <property type="entry name" value="CRISPR-Cas system, Cmr2 subunit, D1 domain, cysteine cluster"/>
    <property type="match status" value="1"/>
</dbReference>
<keyword evidence="2" id="KW-0051">Antiviral defense</keyword>
<dbReference type="Pfam" id="PF12469">
    <property type="entry name" value="Cmr2_N"/>
    <property type="match status" value="1"/>
</dbReference>
<dbReference type="Gene3D" id="3.30.70.270">
    <property type="match status" value="1"/>
</dbReference>
<evidence type="ECO:0000256" key="2">
    <source>
        <dbReference type="ARBA" id="ARBA00023118"/>
    </source>
</evidence>
<organism evidence="4 5">
    <name type="scientific">Planifilum fimeticola</name>
    <dbReference type="NCBI Taxonomy" id="201975"/>
    <lineage>
        <taxon>Bacteria</taxon>
        <taxon>Bacillati</taxon>
        <taxon>Bacillota</taxon>
        <taxon>Bacilli</taxon>
        <taxon>Bacillales</taxon>
        <taxon>Thermoactinomycetaceae</taxon>
        <taxon>Planifilum</taxon>
    </lineage>
</organism>
<evidence type="ECO:0000313" key="4">
    <source>
        <dbReference type="EMBL" id="PRX38551.1"/>
    </source>
</evidence>
<dbReference type="PROSITE" id="PS50887">
    <property type="entry name" value="GGDEF"/>
    <property type="match status" value="1"/>
</dbReference>
<keyword evidence="1" id="KW-0547">Nucleotide-binding</keyword>
<dbReference type="InterPro" id="IPR054767">
    <property type="entry name" value="Cas10-Cmr2_palm2"/>
</dbReference>
<feature type="domain" description="GGDEF" evidence="3">
    <location>
        <begin position="363"/>
        <end position="495"/>
    </location>
</feature>
<dbReference type="Proteomes" id="UP000237797">
    <property type="component" value="Unassembled WGS sequence"/>
</dbReference>
<proteinExistence type="predicted"/>
<dbReference type="EMBL" id="PVNE01000049">
    <property type="protein sequence ID" value="PRX38551.1"/>
    <property type="molecule type" value="Genomic_DNA"/>
</dbReference>
<evidence type="ECO:0000259" key="3">
    <source>
        <dbReference type="PROSITE" id="PS50887"/>
    </source>
</evidence>
<dbReference type="AlphaFoldDB" id="A0A2T0L9Y3"/>
<dbReference type="InterPro" id="IPR043128">
    <property type="entry name" value="Rev_trsase/Diguanyl_cyclase"/>
</dbReference>
<reference evidence="4 5" key="1">
    <citation type="submission" date="2018-03" db="EMBL/GenBank/DDBJ databases">
        <title>Genomic Encyclopedia of Archaeal and Bacterial Type Strains, Phase II (KMG-II): from individual species to whole genera.</title>
        <authorList>
            <person name="Goeker M."/>
        </authorList>
    </citation>
    <scope>NUCLEOTIDE SEQUENCE [LARGE SCALE GENOMIC DNA]</scope>
    <source>
        <strain evidence="4 5">DSM 44946</strain>
    </source>
</reference>
<dbReference type="GO" id="GO:0051607">
    <property type="term" value="P:defense response to virus"/>
    <property type="evidence" value="ECO:0007669"/>
    <property type="project" value="UniProtKB-KW"/>
</dbReference>
<dbReference type="GO" id="GO:0000166">
    <property type="term" value="F:nucleotide binding"/>
    <property type="evidence" value="ECO:0007669"/>
    <property type="project" value="UniProtKB-KW"/>
</dbReference>
<keyword evidence="5" id="KW-1185">Reference proteome</keyword>
<dbReference type="OrthoDB" id="9758700at2"/>
<gene>
    <name evidence="4" type="ORF">CLV97_1496</name>
</gene>
<evidence type="ECO:0000313" key="5">
    <source>
        <dbReference type="Proteomes" id="UP000237797"/>
    </source>
</evidence>
<dbReference type="NCBIfam" id="TIGR02577">
    <property type="entry name" value="cas_TM1794_Cmr2"/>
    <property type="match status" value="1"/>
</dbReference>
<name>A0A2T0L9Y3_9BACL</name>
<protein>
    <submittedName>
        <fullName evidence="4">CRISPR-associated Cmr2 family protein</fullName>
    </submittedName>
</protein>
<dbReference type="Pfam" id="PF22335">
    <property type="entry name" value="Cas10-Cmr2_palm2"/>
    <property type="match status" value="1"/>
</dbReference>
<evidence type="ECO:0000256" key="1">
    <source>
        <dbReference type="ARBA" id="ARBA00022741"/>
    </source>
</evidence>
<dbReference type="InterPro" id="IPR000160">
    <property type="entry name" value="GGDEF_dom"/>
</dbReference>
<sequence>MRKLHFTLGPVQSFVAQSRRTRDLLAGSFLLSYLAGHAMAAVIQRGGCIRFPQVHGEGAEQVKDELLRAILISLKGLPTKGPWKGSLPNRFQAEVPENFDPNACVEAVHKAWDQVADAVWRHVVEKAELYGRNTRKIWDRQVKKFWDIAWVLDQGDLDNGDLLDRRKNWRSYVPTVEPGDKCTLIGHLQELSGWLRIRERTKQEKFWSVVREVAGGLDLQENERLSAVGLIKRLFPRFAEESIGWKFPETAIHFPSTSYMSALPWINKAIREEPEKALALVEAAQSTRTIKKVGNGERFPLLKEAVSGQDSLKDFACLDASCFFRSNLENDNYWNEADDQEKREAVKKALFELIEALKENPRPYYALLLMDGDRLGKLLREIGGERVSQALAQFTEKVDRIITDHNGAPFYVGGDDVLALLPLDDALDAVVEVRSAYLESFAKGGQNGDSATISAAIVYAHAKAPLKGVLEHAHYLLDKVAKDQTGRDSLAVCVWKGGGPTITWSATWKVVCGKSWRKSGDPTDLQRLVEEFRNMVYSGSFFYKLKEQFEVVGSNLAEEEDLVEFLTKLITADYLRILEDRQTLNVGTAEMRIRRLVEFCLRNRRDEYGGIERELPFRADAALLIRFLGQRGGEEA</sequence>
<comment type="caution">
    <text evidence="4">The sequence shown here is derived from an EMBL/GenBank/DDBJ whole genome shotgun (WGS) entry which is preliminary data.</text>
</comment>
<accession>A0A2T0L9Y3</accession>
<dbReference type="RefSeq" id="WP_106346770.1">
    <property type="nucleotide sequence ID" value="NZ_PVNE01000049.1"/>
</dbReference>
<dbReference type="InterPro" id="IPR013407">
    <property type="entry name" value="CRISPR-assoc_prot_Cmr2"/>
</dbReference>
<dbReference type="InterPro" id="IPR038242">
    <property type="entry name" value="Cmr2_N"/>
</dbReference>
<dbReference type="InterPro" id="IPR024615">
    <property type="entry name" value="CRISPR-assoc_Cmr2_N"/>
</dbReference>